<feature type="compositionally biased region" description="Low complexity" evidence="1">
    <location>
        <begin position="638"/>
        <end position="649"/>
    </location>
</feature>
<dbReference type="InterPro" id="IPR000253">
    <property type="entry name" value="FHA_dom"/>
</dbReference>
<reference evidence="3" key="1">
    <citation type="submission" date="2020-11" db="EMBL/GenBank/DDBJ databases">
        <authorList>
            <consortium name="DOE Joint Genome Institute"/>
            <person name="Ahrendt S."/>
            <person name="Riley R."/>
            <person name="Andreopoulos W."/>
            <person name="Labutti K."/>
            <person name="Pangilinan J."/>
            <person name="Ruiz-Duenas F.J."/>
            <person name="Barrasa J.M."/>
            <person name="Sanchez-Garcia M."/>
            <person name="Camarero S."/>
            <person name="Miyauchi S."/>
            <person name="Serrano A."/>
            <person name="Linde D."/>
            <person name="Babiker R."/>
            <person name="Drula E."/>
            <person name="Ayuso-Fernandez I."/>
            <person name="Pacheco R."/>
            <person name="Padilla G."/>
            <person name="Ferreira P."/>
            <person name="Barriuso J."/>
            <person name="Kellner H."/>
            <person name="Castanera R."/>
            <person name="Alfaro M."/>
            <person name="Ramirez L."/>
            <person name="Pisabarro A.G."/>
            <person name="Kuo A."/>
            <person name="Tritt A."/>
            <person name="Lipzen A."/>
            <person name="He G."/>
            <person name="Yan M."/>
            <person name="Ng V."/>
            <person name="Cullen D."/>
            <person name="Martin F."/>
            <person name="Rosso M.-N."/>
            <person name="Henrissat B."/>
            <person name="Hibbett D."/>
            <person name="Martinez A.T."/>
            <person name="Grigoriev I.V."/>
        </authorList>
    </citation>
    <scope>NUCLEOTIDE SEQUENCE</scope>
    <source>
        <strain evidence="3">CBS 247.69</strain>
    </source>
</reference>
<feature type="region of interest" description="Disordered" evidence="1">
    <location>
        <begin position="1066"/>
        <end position="1172"/>
    </location>
</feature>
<dbReference type="Pfam" id="PF00498">
    <property type="entry name" value="FHA"/>
    <property type="match status" value="1"/>
</dbReference>
<feature type="region of interest" description="Disordered" evidence="1">
    <location>
        <begin position="283"/>
        <end position="481"/>
    </location>
</feature>
<feature type="compositionally biased region" description="Low complexity" evidence="1">
    <location>
        <begin position="425"/>
        <end position="440"/>
    </location>
</feature>
<dbReference type="CDD" id="cd22673">
    <property type="entry name" value="FHA_Ki67"/>
    <property type="match status" value="1"/>
</dbReference>
<feature type="compositionally biased region" description="Low complexity" evidence="1">
    <location>
        <begin position="926"/>
        <end position="935"/>
    </location>
</feature>
<feature type="compositionally biased region" description="Basic residues" evidence="1">
    <location>
        <begin position="786"/>
        <end position="797"/>
    </location>
</feature>
<organism evidence="3 4">
    <name type="scientific">Collybia nuda</name>
    <dbReference type="NCBI Taxonomy" id="64659"/>
    <lineage>
        <taxon>Eukaryota</taxon>
        <taxon>Fungi</taxon>
        <taxon>Dikarya</taxon>
        <taxon>Basidiomycota</taxon>
        <taxon>Agaricomycotina</taxon>
        <taxon>Agaricomycetes</taxon>
        <taxon>Agaricomycetidae</taxon>
        <taxon>Agaricales</taxon>
        <taxon>Tricholomatineae</taxon>
        <taxon>Clitocybaceae</taxon>
        <taxon>Collybia</taxon>
    </lineage>
</organism>
<evidence type="ECO:0000256" key="1">
    <source>
        <dbReference type="SAM" id="MobiDB-lite"/>
    </source>
</evidence>
<feature type="compositionally biased region" description="Polar residues" evidence="1">
    <location>
        <begin position="823"/>
        <end position="837"/>
    </location>
</feature>
<dbReference type="Gene3D" id="2.60.200.20">
    <property type="match status" value="1"/>
</dbReference>
<feature type="compositionally biased region" description="Gly residues" evidence="1">
    <location>
        <begin position="548"/>
        <end position="563"/>
    </location>
</feature>
<dbReference type="OrthoDB" id="6288785at2759"/>
<evidence type="ECO:0000259" key="2">
    <source>
        <dbReference type="PROSITE" id="PS50006"/>
    </source>
</evidence>
<comment type="caution">
    <text evidence="3">The sequence shown here is derived from an EMBL/GenBank/DDBJ whole genome shotgun (WGS) entry which is preliminary data.</text>
</comment>
<dbReference type="EMBL" id="MU150279">
    <property type="protein sequence ID" value="KAF9461792.1"/>
    <property type="molecule type" value="Genomic_DNA"/>
</dbReference>
<feature type="compositionally biased region" description="Low complexity" evidence="1">
    <location>
        <begin position="969"/>
        <end position="983"/>
    </location>
</feature>
<feature type="region of interest" description="Disordered" evidence="1">
    <location>
        <begin position="760"/>
        <end position="1050"/>
    </location>
</feature>
<feature type="compositionally biased region" description="Basic residues" evidence="1">
    <location>
        <begin position="1161"/>
        <end position="1172"/>
    </location>
</feature>
<name>A0A9P5Y1P3_9AGAR</name>
<sequence length="1172" mass="126513">MDSSGFSQIGRYGTICLMKRHEPDTVVTSFGIDTEELTFGRDPTCGVRLYYSDVSLVHCRIVFEERKAFLIVLGANGLVVDGCKVYPNGSPSGSGSPMTIPLTNNSEFEIHGKRFRFAYPPKELRAALFATPARPPQRKLRLSMIHSAQVFSPRPSKDPRENLRILQSPLKNAFKTPGKSGSSSPVRTNLLSTTPTRNDPDEEEADDIVLVDGNHPRVVEDEKDLVILEDVQLPDAGSQSMPVQQQHLQPPPQTPVRKRSLSRNTLHRAVLIRSAQRAVLEAEHAEREREAEEEEEMEVFETVASDAASESEGEGEEEEDDDKMGSDGTEENDDSESDEEVEEYEEEVRGREDERGSTAQKSTWRKSLERIWPFRSSSAPVEDEEQDVCFRGDSGKKNPLTVMKQDANSASNSDNDNEEEDQENVDVPAPLPAALQAATPVRRGLGSFMTPQPRPRIFGGSEQPPPPDDTDAKGGRYSLGGEARRVVRTDQVWKVRDIIVPLAGASAAGRGAAPTALPVAARPIVGEEERKAIQERRRSALREVDTFFGGGVPGMGASPGKGQGWSPAKAMTSSASSSSAAGTASSGGSPFKSSSPMKPTALFRRDDDSDGSEEMDTRSLLERMKETVEGMKRRRSLAPAGAGTPVTPARDARLGVARPGTVSPSKSVAPTMMDVAEEEDDKENVAGIEWGVDVEEHKVEELFSLLRPGVLEEVRAREEERVVEVEEELLRDDVYVEETETAAEQTNAVEVPVVVVEVPADEGLTPPVDGFSSAEDDASDEPAPKKSGRARLLRAKKPTPVPEEPVEQPEPKSKLISSRKAKTPSTKPASEEAAQNGSEEEQTPDEPVEAPKTTTRRGRKAAIGATEEAEAGPPPARRTRKATAEPEEPIVAPTAKRGRKATVEPEDPASKEETTIPIPVRRGRKPAAVVPVPTEVPEEADSATPLLASLKRSVRKTPAPAEAEGVDEAPAPVRRGRAPRTAPSALPVRRPALKKSDEAAGAASGSGGVKRGTRTKPIDVEAVDDGGNDPLDSLDAEESEAVVAKPRGRKRVVKVEVVDDKIPVPTTRGAKAKAPAAKTPAAKPRVKKVPATAPAAVQDVDKENTPGSEESSVADGDEPVKIRVSRTTRKGTTTARTTKIKQEDVEHPESTPPEPEVTRGRSVRATRTRART</sequence>
<dbReference type="PROSITE" id="PS50006">
    <property type="entry name" value="FHA_DOMAIN"/>
    <property type="match status" value="1"/>
</dbReference>
<feature type="region of interest" description="Disordered" evidence="1">
    <location>
        <begin position="236"/>
        <end position="263"/>
    </location>
</feature>
<feature type="compositionally biased region" description="Low complexity" evidence="1">
    <location>
        <begin position="405"/>
        <end position="414"/>
    </location>
</feature>
<dbReference type="InterPro" id="IPR008984">
    <property type="entry name" value="SMAD_FHA_dom_sf"/>
</dbReference>
<evidence type="ECO:0000313" key="3">
    <source>
        <dbReference type="EMBL" id="KAF9461792.1"/>
    </source>
</evidence>
<evidence type="ECO:0000313" key="4">
    <source>
        <dbReference type="Proteomes" id="UP000807353"/>
    </source>
</evidence>
<proteinExistence type="predicted"/>
<accession>A0A9P5Y1P3</accession>
<feature type="region of interest" description="Disordered" evidence="1">
    <location>
        <begin position="547"/>
        <end position="670"/>
    </location>
</feature>
<dbReference type="SMART" id="SM00240">
    <property type="entry name" value="FHA"/>
    <property type="match status" value="1"/>
</dbReference>
<feature type="compositionally biased region" description="Low complexity" evidence="1">
    <location>
        <begin position="1066"/>
        <end position="1096"/>
    </location>
</feature>
<feature type="region of interest" description="Disordered" evidence="1">
    <location>
        <begin position="169"/>
        <end position="204"/>
    </location>
</feature>
<dbReference type="Proteomes" id="UP000807353">
    <property type="component" value="Unassembled WGS sequence"/>
</dbReference>
<feature type="compositionally biased region" description="Polar residues" evidence="1">
    <location>
        <begin position="179"/>
        <end position="197"/>
    </location>
</feature>
<dbReference type="AlphaFoldDB" id="A0A9P5Y1P3"/>
<dbReference type="SUPFAM" id="SSF49879">
    <property type="entry name" value="SMAD/FHA domain"/>
    <property type="match status" value="1"/>
</dbReference>
<feature type="compositionally biased region" description="Low complexity" evidence="1">
    <location>
        <begin position="572"/>
        <end position="599"/>
    </location>
</feature>
<feature type="compositionally biased region" description="Acidic residues" evidence="1">
    <location>
        <begin position="415"/>
        <end position="424"/>
    </location>
</feature>
<feature type="compositionally biased region" description="Acidic residues" evidence="1">
    <location>
        <begin position="309"/>
        <end position="346"/>
    </location>
</feature>
<keyword evidence="4" id="KW-1185">Reference proteome</keyword>
<protein>
    <recommendedName>
        <fullName evidence="2">FHA domain-containing protein</fullName>
    </recommendedName>
</protein>
<feature type="compositionally biased region" description="Basic and acidic residues" evidence="1">
    <location>
        <begin position="347"/>
        <end position="356"/>
    </location>
</feature>
<gene>
    <name evidence="3" type="ORF">BDZ94DRAFT_1323128</name>
</gene>
<feature type="compositionally biased region" description="Acidic residues" evidence="1">
    <location>
        <begin position="838"/>
        <end position="848"/>
    </location>
</feature>
<feature type="domain" description="FHA" evidence="2">
    <location>
        <begin position="37"/>
        <end position="85"/>
    </location>
</feature>
<feature type="compositionally biased region" description="Basic and acidic residues" evidence="1">
    <location>
        <begin position="615"/>
        <end position="631"/>
    </location>
</feature>
<feature type="compositionally biased region" description="Acidic residues" evidence="1">
    <location>
        <begin position="1021"/>
        <end position="1040"/>
    </location>
</feature>
<feature type="compositionally biased region" description="Basic and acidic residues" evidence="1">
    <location>
        <begin position="1140"/>
        <end position="1149"/>
    </location>
</feature>